<reference evidence="9" key="1">
    <citation type="journal article" date="2022" name="Int. J. Mol. Sci.">
        <title>Draft Genome of Tanacetum Coccineum: Genomic Comparison of Closely Related Tanacetum-Family Plants.</title>
        <authorList>
            <person name="Yamashiro T."/>
            <person name="Shiraishi A."/>
            <person name="Nakayama K."/>
            <person name="Satake H."/>
        </authorList>
    </citation>
    <scope>NUCLEOTIDE SEQUENCE</scope>
</reference>
<feature type="region of interest" description="Disordered" evidence="7">
    <location>
        <begin position="359"/>
        <end position="380"/>
    </location>
</feature>
<dbReference type="InterPro" id="IPR001584">
    <property type="entry name" value="Integrase_cat-core"/>
</dbReference>
<keyword evidence="1" id="KW-0808">Transferase</keyword>
<evidence type="ECO:0000313" key="10">
    <source>
        <dbReference type="Proteomes" id="UP001151760"/>
    </source>
</evidence>
<keyword evidence="2" id="KW-0548">Nucleotidyltransferase</keyword>
<feature type="domain" description="Integrase catalytic" evidence="8">
    <location>
        <begin position="166"/>
        <end position="332"/>
    </location>
</feature>
<protein>
    <submittedName>
        <fullName evidence="9">Reverse transcriptase domain-containing protein</fullName>
    </submittedName>
</protein>
<sequence length="380" mass="43824">MLARCEDTNLVLNWEKYHYMVKEGILLGHKISKARIEVDKAKVDVIASLPYPTNVKVVYTDNSALKYLFSKQDAKPRLIRWVLLLQEFTIEIKDKKGTENLAADHLSRLENPGLEELSEDTIRDNFPDEHLMIFESGFYWPTIFKDTAKYVQECDACQRAGSISSRNQMPLTNIFVSEVFDIWRIDFMGPFPSLGKNKYILVAVDYVSKWVEVEALPTNDACVVVRFLKKLFSRFGVPKALISDRGIHFCNSLLKKTLKKYGVTHRLATPHHPKTSGQTKNTNRAIKPILERTVNGNRKEWADKLDDTLWAFRTAYKTPIGSTPFRIVYGKACHLPIELEHKAYWALKTYGYIKNHNKTVKNGQARTQERKREQKPEAKA</sequence>
<dbReference type="Pfam" id="PF00665">
    <property type="entry name" value="rve"/>
    <property type="match status" value="1"/>
</dbReference>
<evidence type="ECO:0000256" key="7">
    <source>
        <dbReference type="SAM" id="MobiDB-lite"/>
    </source>
</evidence>
<dbReference type="InterPro" id="IPR012337">
    <property type="entry name" value="RNaseH-like_sf"/>
</dbReference>
<evidence type="ECO:0000256" key="2">
    <source>
        <dbReference type="ARBA" id="ARBA00022695"/>
    </source>
</evidence>
<dbReference type="Pfam" id="PF17917">
    <property type="entry name" value="RT_RNaseH"/>
    <property type="match status" value="1"/>
</dbReference>
<keyword evidence="4" id="KW-0255">Endonuclease</keyword>
<keyword evidence="5" id="KW-0378">Hydrolase</keyword>
<keyword evidence="3" id="KW-0540">Nuclease</keyword>
<dbReference type="InterPro" id="IPR041588">
    <property type="entry name" value="Integrase_H2C2"/>
</dbReference>
<evidence type="ECO:0000256" key="1">
    <source>
        <dbReference type="ARBA" id="ARBA00022679"/>
    </source>
</evidence>
<evidence type="ECO:0000256" key="5">
    <source>
        <dbReference type="ARBA" id="ARBA00022801"/>
    </source>
</evidence>
<dbReference type="Pfam" id="PF17921">
    <property type="entry name" value="Integrase_H2C2"/>
    <property type="match status" value="1"/>
</dbReference>
<reference evidence="9" key="2">
    <citation type="submission" date="2022-01" db="EMBL/GenBank/DDBJ databases">
        <authorList>
            <person name="Yamashiro T."/>
            <person name="Shiraishi A."/>
            <person name="Satake H."/>
            <person name="Nakayama K."/>
        </authorList>
    </citation>
    <scope>NUCLEOTIDE SEQUENCE</scope>
</reference>
<gene>
    <name evidence="9" type="ORF">Tco_1122234</name>
</gene>
<evidence type="ECO:0000256" key="6">
    <source>
        <dbReference type="ARBA" id="ARBA00022918"/>
    </source>
</evidence>
<name>A0ABQ5J3R1_9ASTR</name>
<evidence type="ECO:0000313" key="9">
    <source>
        <dbReference type="EMBL" id="GJU05804.1"/>
    </source>
</evidence>
<dbReference type="PROSITE" id="PS50994">
    <property type="entry name" value="INTEGRASE"/>
    <property type="match status" value="1"/>
</dbReference>
<organism evidence="9 10">
    <name type="scientific">Tanacetum coccineum</name>
    <dbReference type="NCBI Taxonomy" id="301880"/>
    <lineage>
        <taxon>Eukaryota</taxon>
        <taxon>Viridiplantae</taxon>
        <taxon>Streptophyta</taxon>
        <taxon>Embryophyta</taxon>
        <taxon>Tracheophyta</taxon>
        <taxon>Spermatophyta</taxon>
        <taxon>Magnoliopsida</taxon>
        <taxon>eudicotyledons</taxon>
        <taxon>Gunneridae</taxon>
        <taxon>Pentapetalae</taxon>
        <taxon>asterids</taxon>
        <taxon>campanulids</taxon>
        <taxon>Asterales</taxon>
        <taxon>Asteraceae</taxon>
        <taxon>Asteroideae</taxon>
        <taxon>Anthemideae</taxon>
        <taxon>Anthemidinae</taxon>
        <taxon>Tanacetum</taxon>
    </lineage>
</organism>
<dbReference type="Gene3D" id="3.30.420.10">
    <property type="entry name" value="Ribonuclease H-like superfamily/Ribonuclease H"/>
    <property type="match status" value="1"/>
</dbReference>
<evidence type="ECO:0000256" key="3">
    <source>
        <dbReference type="ARBA" id="ARBA00022722"/>
    </source>
</evidence>
<accession>A0ABQ5J3R1</accession>
<dbReference type="InterPro" id="IPR052160">
    <property type="entry name" value="Gypsy_RT_Integrase-like"/>
</dbReference>
<comment type="caution">
    <text evidence="9">The sequence shown here is derived from an EMBL/GenBank/DDBJ whole genome shotgun (WGS) entry which is preliminary data.</text>
</comment>
<dbReference type="SUPFAM" id="SSF56672">
    <property type="entry name" value="DNA/RNA polymerases"/>
    <property type="match status" value="1"/>
</dbReference>
<evidence type="ECO:0000259" key="8">
    <source>
        <dbReference type="PROSITE" id="PS50994"/>
    </source>
</evidence>
<dbReference type="Gene3D" id="1.10.340.70">
    <property type="match status" value="1"/>
</dbReference>
<dbReference type="GO" id="GO:0003964">
    <property type="term" value="F:RNA-directed DNA polymerase activity"/>
    <property type="evidence" value="ECO:0007669"/>
    <property type="project" value="UniProtKB-KW"/>
</dbReference>
<dbReference type="InterPro" id="IPR043502">
    <property type="entry name" value="DNA/RNA_pol_sf"/>
</dbReference>
<evidence type="ECO:0000256" key="4">
    <source>
        <dbReference type="ARBA" id="ARBA00022759"/>
    </source>
</evidence>
<keyword evidence="6 9" id="KW-0695">RNA-directed DNA polymerase</keyword>
<dbReference type="SUPFAM" id="SSF53098">
    <property type="entry name" value="Ribonuclease H-like"/>
    <property type="match status" value="1"/>
</dbReference>
<dbReference type="EMBL" id="BQNB010021379">
    <property type="protein sequence ID" value="GJU05804.1"/>
    <property type="molecule type" value="Genomic_DNA"/>
</dbReference>
<keyword evidence="10" id="KW-1185">Reference proteome</keyword>
<proteinExistence type="predicted"/>
<feature type="compositionally biased region" description="Basic and acidic residues" evidence="7">
    <location>
        <begin position="367"/>
        <end position="380"/>
    </location>
</feature>
<dbReference type="PANTHER" id="PTHR47266">
    <property type="entry name" value="ENDONUCLEASE-RELATED"/>
    <property type="match status" value="1"/>
</dbReference>
<dbReference type="Proteomes" id="UP001151760">
    <property type="component" value="Unassembled WGS sequence"/>
</dbReference>
<dbReference type="InterPro" id="IPR041373">
    <property type="entry name" value="RT_RNaseH"/>
</dbReference>
<dbReference type="InterPro" id="IPR036397">
    <property type="entry name" value="RNaseH_sf"/>
</dbReference>